<keyword evidence="2 3" id="KW-0238">DNA-binding</keyword>
<dbReference type="InterPro" id="IPR011990">
    <property type="entry name" value="TPR-like_helical_dom_sf"/>
</dbReference>
<reference evidence="5 6" key="1">
    <citation type="submission" date="2020-10" db="EMBL/GenBank/DDBJ databases">
        <title>Sequencing the genomes of 1000 actinobacteria strains.</title>
        <authorList>
            <person name="Klenk H.-P."/>
        </authorList>
    </citation>
    <scope>NUCLEOTIDE SEQUENCE [LARGE SCALE GENOMIC DNA]</scope>
    <source>
        <strain evidence="5 6">DSM 45157</strain>
    </source>
</reference>
<dbReference type="EMBL" id="JADBDY010000001">
    <property type="protein sequence ID" value="MBE1456155.1"/>
    <property type="molecule type" value="Genomic_DNA"/>
</dbReference>
<dbReference type="Gene3D" id="1.10.10.10">
    <property type="entry name" value="Winged helix-like DNA-binding domain superfamily/Winged helix DNA-binding domain"/>
    <property type="match status" value="1"/>
</dbReference>
<name>A0ABR9HAT9_9ACTN</name>
<evidence type="ECO:0000256" key="1">
    <source>
        <dbReference type="ARBA" id="ARBA00005820"/>
    </source>
</evidence>
<dbReference type="PRINTS" id="PR00364">
    <property type="entry name" value="DISEASERSIST"/>
</dbReference>
<dbReference type="Gene3D" id="1.25.40.10">
    <property type="entry name" value="Tetratricopeptide repeat domain"/>
    <property type="match status" value="2"/>
</dbReference>
<proteinExistence type="inferred from homology"/>
<evidence type="ECO:0000313" key="6">
    <source>
        <dbReference type="Proteomes" id="UP000598217"/>
    </source>
</evidence>
<dbReference type="PANTHER" id="PTHR47691:SF3">
    <property type="entry name" value="HTH-TYPE TRANSCRIPTIONAL REGULATOR RV0890C-RELATED"/>
    <property type="match status" value="1"/>
</dbReference>
<sequence length="1042" mass="112084">MRVEMLGSFGVRDGHGRPMTVPGGRVVSLLARLALSPGQVVPTGALLEDLWDGAPPDGGRSTVQRLASRARSHLRDRGVTDLGPVAVPGGYVLDVPSEEVDSHVFEQLAVRGGALLRGHDPHGAAETLRRALDLWRDEPLVDVRGRFAETERQRLAELRLSATEDLIESGIRAGDKGDPVPELRAVCDAHPLRERCHGLLVLALQRSGRDGEALAAYERLRTTLAEELGTEPAPWLRELHTNILRAVAPPRHGWSNPYLTRFFGRERELESIGSLLGRTRLVTLLGPGGVGKTRTAAEFASRDEGGDRPVHFVELAVVRDRNGVVDALADAVGVGGGSLAVGQDPGPSRLSQVLSAFSGSRALLVLDNCEHLVDDVAAVLVGLLAHCPQLRVLATSREPLAVNGEALISLDPLGLPEGDPRQSTAVAMFVELASLTSPGLVFDDEATGTVAQICRRIDGLPLAIELAAARTRAMSLREISRHLEERFTLLSTTRRPVANRHRTLRAVLEWSWNLLTDEERTVACRMSVLPGGVTESAAAAVCAGSGVTPEDVPFLLAGLSDRSLLRTAGSPQGRTRYRFLETTQAYARERLLESGESENAWAGAVAHHTELVEDAAGELLGRGQAEALRSLDEEYDNVMAVLRYVSERGDTAVAARLTRALSWYWVLRGRYEDASRWAGEVASREEELPGDTRDVLRALRAMLPVQEDAGRDDTAQTDAVRLATDAEALSAYPPLAVIGLRCALAAGDWELVGSVIDATREHPHPWVRAAGLSYRALWAEARGDSERAEAATEEAAGAFRAVGDRWMTAQLLRALAEYQSLRGEGDHAVRGLREALELTGSVGESASLAVTVLISLGTEQMRAGLLDDADTTFARVLSAEPAPIVEHRIQCLARMSDLALARELTDQARRLTSEARALLDDARQDTAYLRAEVLQREAAVALAEDDPERARAAASAALELAVELGMNSYSASVLELVAGLESAGGDARAAARALGAAAYTRGRRDQGSPRVRGLLSHLEKELGREELGALMAEAEQGPHGFR</sequence>
<feature type="DNA-binding region" description="OmpR/PhoB-type" evidence="3">
    <location>
        <begin position="1"/>
        <end position="95"/>
    </location>
</feature>
<dbReference type="PROSITE" id="PS51755">
    <property type="entry name" value="OMPR_PHOB"/>
    <property type="match status" value="1"/>
</dbReference>
<gene>
    <name evidence="5" type="ORF">H4W79_000369</name>
</gene>
<dbReference type="InterPro" id="IPR005158">
    <property type="entry name" value="BTAD"/>
</dbReference>
<dbReference type="PANTHER" id="PTHR47691">
    <property type="entry name" value="REGULATOR-RELATED"/>
    <property type="match status" value="1"/>
</dbReference>
<dbReference type="InterPro" id="IPR036388">
    <property type="entry name" value="WH-like_DNA-bd_sf"/>
</dbReference>
<dbReference type="SUPFAM" id="SSF48452">
    <property type="entry name" value="TPR-like"/>
    <property type="match status" value="2"/>
</dbReference>
<dbReference type="Gene3D" id="3.40.50.300">
    <property type="entry name" value="P-loop containing nucleotide triphosphate hydrolases"/>
    <property type="match status" value="1"/>
</dbReference>
<dbReference type="SUPFAM" id="SSF46894">
    <property type="entry name" value="C-terminal effector domain of the bipartite response regulators"/>
    <property type="match status" value="1"/>
</dbReference>
<dbReference type="CDD" id="cd15831">
    <property type="entry name" value="BTAD"/>
    <property type="match status" value="1"/>
</dbReference>
<dbReference type="InterPro" id="IPR027417">
    <property type="entry name" value="P-loop_NTPase"/>
</dbReference>
<dbReference type="SMART" id="SM01043">
    <property type="entry name" value="BTAD"/>
    <property type="match status" value="1"/>
</dbReference>
<organism evidence="5 6">
    <name type="scientific">Nocardiopsis terrae</name>
    <dbReference type="NCBI Taxonomy" id="372655"/>
    <lineage>
        <taxon>Bacteria</taxon>
        <taxon>Bacillati</taxon>
        <taxon>Actinomycetota</taxon>
        <taxon>Actinomycetes</taxon>
        <taxon>Streptosporangiales</taxon>
        <taxon>Nocardiopsidaceae</taxon>
        <taxon>Nocardiopsis</taxon>
    </lineage>
</organism>
<evidence type="ECO:0000259" key="4">
    <source>
        <dbReference type="PROSITE" id="PS51755"/>
    </source>
</evidence>
<dbReference type="SUPFAM" id="SSF52540">
    <property type="entry name" value="P-loop containing nucleoside triphosphate hydrolases"/>
    <property type="match status" value="1"/>
</dbReference>
<dbReference type="Pfam" id="PF25872">
    <property type="entry name" value="HTH_77"/>
    <property type="match status" value="1"/>
</dbReference>
<accession>A0ABR9HAT9</accession>
<dbReference type="Pfam" id="PF13191">
    <property type="entry name" value="AAA_16"/>
    <property type="match status" value="1"/>
</dbReference>
<comment type="similarity">
    <text evidence="1">Belongs to the AfsR/DnrI/RedD regulatory family.</text>
</comment>
<dbReference type="InterPro" id="IPR058852">
    <property type="entry name" value="HTH_77"/>
</dbReference>
<dbReference type="InterPro" id="IPR001867">
    <property type="entry name" value="OmpR/PhoB-type_DNA-bd"/>
</dbReference>
<evidence type="ECO:0000256" key="2">
    <source>
        <dbReference type="ARBA" id="ARBA00023125"/>
    </source>
</evidence>
<protein>
    <submittedName>
        <fullName evidence="5">ATPase/DNA-binding SARP family transcriptional activator</fullName>
    </submittedName>
</protein>
<dbReference type="Proteomes" id="UP000598217">
    <property type="component" value="Unassembled WGS sequence"/>
</dbReference>
<dbReference type="RefSeq" id="WP_225942305.1">
    <property type="nucleotide sequence ID" value="NZ_BMXJ01000012.1"/>
</dbReference>
<evidence type="ECO:0000256" key="3">
    <source>
        <dbReference type="PROSITE-ProRule" id="PRU01091"/>
    </source>
</evidence>
<keyword evidence="6" id="KW-1185">Reference proteome</keyword>
<dbReference type="InterPro" id="IPR016032">
    <property type="entry name" value="Sig_transdc_resp-reg_C-effctor"/>
</dbReference>
<evidence type="ECO:0000313" key="5">
    <source>
        <dbReference type="EMBL" id="MBE1456155.1"/>
    </source>
</evidence>
<comment type="caution">
    <text evidence="5">The sequence shown here is derived from an EMBL/GenBank/DDBJ whole genome shotgun (WGS) entry which is preliminary data.</text>
</comment>
<feature type="domain" description="OmpR/PhoB-type" evidence="4">
    <location>
        <begin position="1"/>
        <end position="95"/>
    </location>
</feature>
<dbReference type="SMART" id="SM00862">
    <property type="entry name" value="Trans_reg_C"/>
    <property type="match status" value="1"/>
</dbReference>
<dbReference type="InterPro" id="IPR041664">
    <property type="entry name" value="AAA_16"/>
</dbReference>
<dbReference type="Pfam" id="PF03704">
    <property type="entry name" value="BTAD"/>
    <property type="match status" value="1"/>
</dbReference>